<keyword evidence="3 9" id="KW-1003">Cell membrane</keyword>
<evidence type="ECO:0000256" key="8">
    <source>
        <dbReference type="ARBA" id="ARBA00023136"/>
    </source>
</evidence>
<organism evidence="11 12">
    <name type="scientific">Acinetobacter terrae</name>
    <dbReference type="NCBI Taxonomy" id="2731247"/>
    <lineage>
        <taxon>Bacteria</taxon>
        <taxon>Pseudomonadati</taxon>
        <taxon>Pseudomonadota</taxon>
        <taxon>Gammaproteobacteria</taxon>
        <taxon>Moraxellales</taxon>
        <taxon>Moraxellaceae</taxon>
        <taxon>Acinetobacter</taxon>
        <taxon>Acinetobacter Taxon 24</taxon>
    </lineage>
</organism>
<accession>A0ABX1V312</accession>
<dbReference type="Pfam" id="PF02416">
    <property type="entry name" value="TatA_B_E"/>
    <property type="match status" value="1"/>
</dbReference>
<dbReference type="InterPro" id="IPR003369">
    <property type="entry name" value="TatA/B/E"/>
</dbReference>
<dbReference type="InterPro" id="IPR018448">
    <property type="entry name" value="TatB"/>
</dbReference>
<evidence type="ECO:0000313" key="11">
    <source>
        <dbReference type="EMBL" id="NNH88015.1"/>
    </source>
</evidence>
<comment type="subcellular location">
    <subcellularLocation>
        <location evidence="9">Cell membrane</location>
        <topology evidence="9">Single-pass membrane protein</topology>
    </subcellularLocation>
    <subcellularLocation>
        <location evidence="1">Membrane</location>
        <topology evidence="1">Single-pass membrane protein</topology>
    </subcellularLocation>
</comment>
<dbReference type="NCBIfam" id="TIGR01410">
    <property type="entry name" value="tatB"/>
    <property type="match status" value="1"/>
</dbReference>
<dbReference type="PANTHER" id="PTHR33162">
    <property type="entry name" value="SEC-INDEPENDENT PROTEIN TRANSLOCASE PROTEIN TATA, CHLOROPLASTIC"/>
    <property type="match status" value="1"/>
</dbReference>
<feature type="coiled-coil region" evidence="10">
    <location>
        <begin position="53"/>
        <end position="87"/>
    </location>
</feature>
<evidence type="ECO:0000256" key="9">
    <source>
        <dbReference type="HAMAP-Rule" id="MF_00237"/>
    </source>
</evidence>
<keyword evidence="2 9" id="KW-0813">Transport</keyword>
<evidence type="ECO:0000256" key="3">
    <source>
        <dbReference type="ARBA" id="ARBA00022475"/>
    </source>
</evidence>
<dbReference type="Proteomes" id="UP000546536">
    <property type="component" value="Unassembled WGS sequence"/>
</dbReference>
<evidence type="ECO:0000313" key="12">
    <source>
        <dbReference type="Proteomes" id="UP000546536"/>
    </source>
</evidence>
<dbReference type="PANTHER" id="PTHR33162:SF1">
    <property type="entry name" value="SEC-INDEPENDENT PROTEIN TRANSLOCASE PROTEIN TATA, CHLOROPLASTIC"/>
    <property type="match status" value="1"/>
</dbReference>
<evidence type="ECO:0000256" key="5">
    <source>
        <dbReference type="ARBA" id="ARBA00022927"/>
    </source>
</evidence>
<comment type="function">
    <text evidence="9">Part of the twin-arginine translocation (Tat) system that transports large folded proteins containing a characteristic twin-arginine motif in their signal peptide across membranes. Together with TatC, TatB is part of a receptor directly interacting with Tat signal peptides. TatB may form an oligomeric binding site that transiently accommodates folded Tat precursor proteins before their translocation.</text>
</comment>
<comment type="caution">
    <text evidence="11">The sequence shown here is derived from an EMBL/GenBank/DDBJ whole genome shotgun (WGS) entry which is preliminary data.</text>
</comment>
<evidence type="ECO:0000256" key="7">
    <source>
        <dbReference type="ARBA" id="ARBA00023010"/>
    </source>
</evidence>
<keyword evidence="12" id="KW-1185">Reference proteome</keyword>
<evidence type="ECO:0000256" key="1">
    <source>
        <dbReference type="ARBA" id="ARBA00004167"/>
    </source>
</evidence>
<keyword evidence="5 9" id="KW-0653">Protein transport</keyword>
<dbReference type="HAMAP" id="MF_00237">
    <property type="entry name" value="TatB"/>
    <property type="match status" value="1"/>
</dbReference>
<comment type="subunit">
    <text evidence="9">The Tat system comprises two distinct complexes: a TatABC complex, containing multiple copies of TatA, TatB and TatC subunits, and a separate TatA complex, containing only TatA subunits. Substrates initially bind to the TatABC complex, which probably triggers association of the separate TatA complex to form the active translocon.</text>
</comment>
<evidence type="ECO:0000256" key="10">
    <source>
        <dbReference type="SAM" id="Coils"/>
    </source>
</evidence>
<protein>
    <recommendedName>
        <fullName evidence="9">Sec-independent protein translocase protein TatB</fullName>
    </recommendedName>
</protein>
<dbReference type="Gene3D" id="1.20.5.3310">
    <property type="match status" value="1"/>
</dbReference>
<name>A0ABX1V312_9GAMM</name>
<gene>
    <name evidence="9 11" type="primary">tatB</name>
    <name evidence="11" type="ORF">HLH13_09940</name>
</gene>
<dbReference type="EMBL" id="JABERG010000014">
    <property type="protein sequence ID" value="NNH88015.1"/>
    <property type="molecule type" value="Genomic_DNA"/>
</dbReference>
<proteinExistence type="inferred from homology"/>
<evidence type="ECO:0000256" key="2">
    <source>
        <dbReference type="ARBA" id="ARBA00022448"/>
    </source>
</evidence>
<sequence length="155" mass="17915">MLNIGMTELLAFGIISLLVLGPDKLPEAARFAGKWYAKFKRTISNVQNDIDRELRLSELREQMQNEMQRIQELEQKMQAQMHELKQQSQPAIEKQLQNAVPNNKNVPTFYFLIKQPQPSYVYLSIQTVRNIPPSIEQPLNIMPPISQLNELKVAV</sequence>
<keyword evidence="10" id="KW-0175">Coiled coil</keyword>
<dbReference type="RefSeq" id="WP_171544575.1">
    <property type="nucleotide sequence ID" value="NZ_JABERG010000014.1"/>
</dbReference>
<keyword evidence="6 9" id="KW-1133">Transmembrane helix</keyword>
<reference evidence="11 12" key="1">
    <citation type="submission" date="2020-04" db="EMBL/GenBank/DDBJ databases">
        <title>Acinetobacter Taxon 24.</title>
        <authorList>
            <person name="Nemec A."/>
            <person name="Radolfova-Krizova L."/>
            <person name="Higgins P.G."/>
            <person name="Spanelova P."/>
        </authorList>
    </citation>
    <scope>NUCLEOTIDE SEQUENCE [LARGE SCALE GENOMIC DNA]</scope>
    <source>
        <strain evidence="11 12">ANC 4279</strain>
    </source>
</reference>
<evidence type="ECO:0000256" key="4">
    <source>
        <dbReference type="ARBA" id="ARBA00022692"/>
    </source>
</evidence>
<comment type="similarity">
    <text evidence="9">Belongs to the TatB family.</text>
</comment>
<keyword evidence="7 9" id="KW-0811">Translocation</keyword>
<dbReference type="PRINTS" id="PR01506">
    <property type="entry name" value="TATBPROTEIN"/>
</dbReference>
<keyword evidence="8 9" id="KW-0472">Membrane</keyword>
<keyword evidence="4 9" id="KW-0812">Transmembrane</keyword>
<evidence type="ECO:0000256" key="6">
    <source>
        <dbReference type="ARBA" id="ARBA00022989"/>
    </source>
</evidence>